<dbReference type="RefSeq" id="XP_007783380.1">
    <property type="nucleotide sequence ID" value="XM_007785190.1"/>
</dbReference>
<dbReference type="Proteomes" id="UP000016924">
    <property type="component" value="Unassembled WGS sequence"/>
</dbReference>
<dbReference type="AlphaFoldDB" id="R7Z1U1"/>
<evidence type="ECO:0000313" key="2">
    <source>
        <dbReference type="Proteomes" id="UP000016924"/>
    </source>
</evidence>
<organism evidence="1 2">
    <name type="scientific">Coniosporium apollinis (strain CBS 100218)</name>
    <name type="common">Rock-inhabiting black yeast</name>
    <dbReference type="NCBI Taxonomy" id="1168221"/>
    <lineage>
        <taxon>Eukaryota</taxon>
        <taxon>Fungi</taxon>
        <taxon>Dikarya</taxon>
        <taxon>Ascomycota</taxon>
        <taxon>Pezizomycotina</taxon>
        <taxon>Dothideomycetes</taxon>
        <taxon>Dothideomycetes incertae sedis</taxon>
        <taxon>Coniosporium</taxon>
    </lineage>
</organism>
<reference evidence="2" key="1">
    <citation type="submission" date="2012-06" db="EMBL/GenBank/DDBJ databases">
        <title>The genome sequence of Coniosporium apollinis CBS 100218.</title>
        <authorList>
            <consortium name="The Broad Institute Genome Sequencing Platform"/>
            <person name="Cuomo C."/>
            <person name="Gorbushina A."/>
            <person name="Noack S."/>
            <person name="Walker B."/>
            <person name="Young S.K."/>
            <person name="Zeng Q."/>
            <person name="Gargeya S."/>
            <person name="Fitzgerald M."/>
            <person name="Haas B."/>
            <person name="Abouelleil A."/>
            <person name="Alvarado L."/>
            <person name="Arachchi H.M."/>
            <person name="Berlin A.M."/>
            <person name="Chapman S.B."/>
            <person name="Goldberg J."/>
            <person name="Griggs A."/>
            <person name="Gujja S."/>
            <person name="Hansen M."/>
            <person name="Howarth C."/>
            <person name="Imamovic A."/>
            <person name="Larimer J."/>
            <person name="McCowan C."/>
            <person name="Montmayeur A."/>
            <person name="Murphy C."/>
            <person name="Neiman D."/>
            <person name="Pearson M."/>
            <person name="Priest M."/>
            <person name="Roberts A."/>
            <person name="Saif S."/>
            <person name="Shea T."/>
            <person name="Sisk P."/>
            <person name="Sykes S."/>
            <person name="Wortman J."/>
            <person name="Nusbaum C."/>
            <person name="Birren B."/>
        </authorList>
    </citation>
    <scope>NUCLEOTIDE SEQUENCE [LARGE SCALE GENOMIC DNA]</scope>
    <source>
        <strain evidence="2">CBS 100218</strain>
    </source>
</reference>
<sequence>MKFWTNLLRPTATTVARMVDAFEFYSEYNGHPLRSLDTLYNAVREQAPERPIVYLAGDSSLDNKHWLFPKTDPNDLLQDKYAGSAPPLYQSVLQPPRAIRDVAFWMNEKLGARATTLNCAIEATTLANRDRGKLLKQDQFVRDHISQRDFLVVSVGANDIALAPTPATIENMGRLLQSPLADINNGTAPGMPYFVHLFRDKIRTYVEALIQKNKPRAVMVCMIYYPDENSHDSAPGWADSTLAMMGYDAQPQRLQAAIRKVYELGTKEIAIPGTRVIPCPVFTMLDGKTSADYVARVEPSIQGGKKMAGLICDFLSTHLESLHEEL</sequence>
<dbReference type="OrthoDB" id="2150942at2759"/>
<dbReference type="OMA" id="VAFWLNH"/>
<protein>
    <recommendedName>
        <fullName evidence="3">SGNH hydrolase-type esterase domain-containing protein</fullName>
    </recommendedName>
</protein>
<dbReference type="EMBL" id="JH767592">
    <property type="protein sequence ID" value="EON68063.1"/>
    <property type="molecule type" value="Genomic_DNA"/>
</dbReference>
<dbReference type="HOGENOM" id="CLU_912422_0_0_1"/>
<proteinExistence type="predicted"/>
<name>R7Z1U1_CONA1</name>
<evidence type="ECO:0000313" key="1">
    <source>
        <dbReference type="EMBL" id="EON68063.1"/>
    </source>
</evidence>
<keyword evidence="2" id="KW-1185">Reference proteome</keyword>
<evidence type="ECO:0008006" key="3">
    <source>
        <dbReference type="Google" id="ProtNLM"/>
    </source>
</evidence>
<dbReference type="Gene3D" id="3.40.50.1110">
    <property type="entry name" value="SGNH hydrolase"/>
    <property type="match status" value="1"/>
</dbReference>
<dbReference type="SUPFAM" id="SSF52266">
    <property type="entry name" value="SGNH hydrolase"/>
    <property type="match status" value="1"/>
</dbReference>
<gene>
    <name evidence="1" type="ORF">W97_07211</name>
</gene>
<accession>R7Z1U1</accession>
<dbReference type="GeneID" id="19904522"/>
<dbReference type="InterPro" id="IPR036514">
    <property type="entry name" value="SGNH_hydro_sf"/>
</dbReference>
<dbReference type="eggNOG" id="ENOG502RZ90">
    <property type="taxonomic scope" value="Eukaryota"/>
</dbReference>